<comment type="caution">
    <text evidence="1">The sequence shown here is derived from an EMBL/GenBank/DDBJ whole genome shotgun (WGS) entry which is preliminary data.</text>
</comment>
<name>A0ACB8TJX1_9AGAM</name>
<evidence type="ECO:0000313" key="2">
    <source>
        <dbReference type="Proteomes" id="UP000814140"/>
    </source>
</evidence>
<organism evidence="1 2">
    <name type="scientific">Artomyces pyxidatus</name>
    <dbReference type="NCBI Taxonomy" id="48021"/>
    <lineage>
        <taxon>Eukaryota</taxon>
        <taxon>Fungi</taxon>
        <taxon>Dikarya</taxon>
        <taxon>Basidiomycota</taxon>
        <taxon>Agaricomycotina</taxon>
        <taxon>Agaricomycetes</taxon>
        <taxon>Russulales</taxon>
        <taxon>Auriscalpiaceae</taxon>
        <taxon>Artomyces</taxon>
    </lineage>
</organism>
<reference evidence="1" key="1">
    <citation type="submission" date="2021-03" db="EMBL/GenBank/DDBJ databases">
        <authorList>
            <consortium name="DOE Joint Genome Institute"/>
            <person name="Ahrendt S."/>
            <person name="Looney B.P."/>
            <person name="Miyauchi S."/>
            <person name="Morin E."/>
            <person name="Drula E."/>
            <person name="Courty P.E."/>
            <person name="Chicoki N."/>
            <person name="Fauchery L."/>
            <person name="Kohler A."/>
            <person name="Kuo A."/>
            <person name="Labutti K."/>
            <person name="Pangilinan J."/>
            <person name="Lipzen A."/>
            <person name="Riley R."/>
            <person name="Andreopoulos W."/>
            <person name="He G."/>
            <person name="Johnson J."/>
            <person name="Barry K.W."/>
            <person name="Grigoriev I.V."/>
            <person name="Nagy L."/>
            <person name="Hibbett D."/>
            <person name="Henrissat B."/>
            <person name="Matheny P.B."/>
            <person name="Labbe J."/>
            <person name="Martin F."/>
        </authorList>
    </citation>
    <scope>NUCLEOTIDE SEQUENCE</scope>
    <source>
        <strain evidence="1">HHB10654</strain>
    </source>
</reference>
<gene>
    <name evidence="1" type="ORF">BV25DRAFT_1910512</name>
</gene>
<evidence type="ECO:0000313" key="1">
    <source>
        <dbReference type="EMBL" id="KAI0068764.1"/>
    </source>
</evidence>
<keyword evidence="2" id="KW-1185">Reference proteome</keyword>
<sequence length="153" mass="16852">MPYMLSSTLDTMFASIGPAVLLGFAAVPLPWSCRIEVAIASRRPHSSSISLTALSSHLRHQLLIVTHHHHSSPIHRPFTAMAYSNTASYTVFPSSNTSSNAFALFGQSPRDNYAMYDDLRQVLRPSNGPATQRQRSTSESSAKFSFKKMFGGF</sequence>
<dbReference type="EMBL" id="MU277187">
    <property type="protein sequence ID" value="KAI0068764.1"/>
    <property type="molecule type" value="Genomic_DNA"/>
</dbReference>
<protein>
    <submittedName>
        <fullName evidence="1">Uncharacterized protein</fullName>
    </submittedName>
</protein>
<reference evidence="1" key="2">
    <citation type="journal article" date="2022" name="New Phytol.">
        <title>Evolutionary transition to the ectomycorrhizal habit in the genomes of a hyperdiverse lineage of mushroom-forming fungi.</title>
        <authorList>
            <person name="Looney B."/>
            <person name="Miyauchi S."/>
            <person name="Morin E."/>
            <person name="Drula E."/>
            <person name="Courty P.E."/>
            <person name="Kohler A."/>
            <person name="Kuo A."/>
            <person name="LaButti K."/>
            <person name="Pangilinan J."/>
            <person name="Lipzen A."/>
            <person name="Riley R."/>
            <person name="Andreopoulos W."/>
            <person name="He G."/>
            <person name="Johnson J."/>
            <person name="Nolan M."/>
            <person name="Tritt A."/>
            <person name="Barry K.W."/>
            <person name="Grigoriev I.V."/>
            <person name="Nagy L.G."/>
            <person name="Hibbett D."/>
            <person name="Henrissat B."/>
            <person name="Matheny P.B."/>
            <person name="Labbe J."/>
            <person name="Martin F.M."/>
        </authorList>
    </citation>
    <scope>NUCLEOTIDE SEQUENCE</scope>
    <source>
        <strain evidence="1">HHB10654</strain>
    </source>
</reference>
<dbReference type="Proteomes" id="UP000814140">
    <property type="component" value="Unassembled WGS sequence"/>
</dbReference>
<proteinExistence type="predicted"/>
<accession>A0ACB8TJX1</accession>